<dbReference type="Gene3D" id="2.30.30.40">
    <property type="entry name" value="SH3 Domains"/>
    <property type="match status" value="2"/>
</dbReference>
<feature type="compositionally biased region" description="Basic and acidic residues" evidence="5">
    <location>
        <begin position="31"/>
        <end position="44"/>
    </location>
</feature>
<feature type="region of interest" description="Disordered" evidence="5">
    <location>
        <begin position="29"/>
        <end position="53"/>
    </location>
</feature>
<keyword evidence="3 9" id="KW-0378">Hydrolase</keyword>
<dbReference type="SMART" id="SM00287">
    <property type="entry name" value="SH3b"/>
    <property type="match status" value="2"/>
</dbReference>
<organism evidence="9">
    <name type="scientific">Anaerostipes caccae</name>
    <dbReference type="NCBI Taxonomy" id="105841"/>
    <lineage>
        <taxon>Bacteria</taxon>
        <taxon>Bacillati</taxon>
        <taxon>Bacillota</taxon>
        <taxon>Clostridia</taxon>
        <taxon>Lachnospirales</taxon>
        <taxon>Lachnospiraceae</taxon>
        <taxon>Anaerostipes</taxon>
    </lineage>
</organism>
<dbReference type="EC" id="3.4.-.-" evidence="9"/>
<gene>
    <name evidence="9" type="primary">ykfC_1</name>
    <name evidence="9" type="ORF">ACLFYP115_00711</name>
</gene>
<feature type="signal peptide" evidence="6">
    <location>
        <begin position="1"/>
        <end position="27"/>
    </location>
</feature>
<keyword evidence="6" id="KW-0732">Signal</keyword>
<feature type="chain" id="PRO_5043602113" evidence="6">
    <location>
        <begin position="28"/>
        <end position="382"/>
    </location>
</feature>
<evidence type="ECO:0000256" key="2">
    <source>
        <dbReference type="ARBA" id="ARBA00022670"/>
    </source>
</evidence>
<dbReference type="GO" id="GO:0006508">
    <property type="term" value="P:proteolysis"/>
    <property type="evidence" value="ECO:0007669"/>
    <property type="project" value="UniProtKB-KW"/>
</dbReference>
<feature type="region of interest" description="Disordered" evidence="5">
    <location>
        <begin position="207"/>
        <end position="260"/>
    </location>
</feature>
<evidence type="ECO:0000256" key="3">
    <source>
        <dbReference type="ARBA" id="ARBA00022801"/>
    </source>
</evidence>
<dbReference type="SUPFAM" id="SSF54001">
    <property type="entry name" value="Cysteine proteinases"/>
    <property type="match status" value="1"/>
</dbReference>
<dbReference type="InterPro" id="IPR038765">
    <property type="entry name" value="Papain-like_cys_pep_sf"/>
</dbReference>
<dbReference type="EMBL" id="CACRSQ010000002">
    <property type="protein sequence ID" value="VYS86141.1"/>
    <property type="molecule type" value="Genomic_DNA"/>
</dbReference>
<dbReference type="InterPro" id="IPR000064">
    <property type="entry name" value="NLP_P60_dom"/>
</dbReference>
<proteinExistence type="inferred from homology"/>
<dbReference type="GO" id="GO:0008234">
    <property type="term" value="F:cysteine-type peptidase activity"/>
    <property type="evidence" value="ECO:0007669"/>
    <property type="project" value="UniProtKB-KW"/>
</dbReference>
<evidence type="ECO:0000313" key="9">
    <source>
        <dbReference type="EMBL" id="VYS86141.1"/>
    </source>
</evidence>
<feature type="domain" description="SH3b" evidence="7">
    <location>
        <begin position="54"/>
        <end position="117"/>
    </location>
</feature>
<evidence type="ECO:0000256" key="4">
    <source>
        <dbReference type="ARBA" id="ARBA00022807"/>
    </source>
</evidence>
<feature type="compositionally biased region" description="Basic and acidic residues" evidence="5">
    <location>
        <begin position="207"/>
        <end position="220"/>
    </location>
</feature>
<dbReference type="AlphaFoldDB" id="A0A6N2S1C9"/>
<evidence type="ECO:0000256" key="6">
    <source>
        <dbReference type="SAM" id="SignalP"/>
    </source>
</evidence>
<dbReference type="PROSITE" id="PS51935">
    <property type="entry name" value="NLPC_P60"/>
    <property type="match status" value="1"/>
</dbReference>
<accession>A0A6N2S1C9</accession>
<evidence type="ECO:0000256" key="1">
    <source>
        <dbReference type="ARBA" id="ARBA00007074"/>
    </source>
</evidence>
<feature type="compositionally biased region" description="Low complexity" evidence="5">
    <location>
        <begin position="221"/>
        <end position="246"/>
    </location>
</feature>
<dbReference type="PANTHER" id="PTHR47053">
    <property type="entry name" value="MUREIN DD-ENDOPEPTIDASE MEPH-RELATED"/>
    <property type="match status" value="1"/>
</dbReference>
<sequence length="382" mass="41090">MIIKKMKLSAAVVAMAGMILTSAPVNAAPKETAKPAAEDQKKENNQAQSKYADKVVAKVKSSSTLNIRKKPNTDSKILGKMKRGALGTIVKKGTEWTKVKSGDVTGYVKNDYLVFEDDIQAFAEKNIKKVAKVTTETLRVREKASKDADVVTLISEDETYKVKKQNSDWAKVKVDGETGYVSKDYVDVKYKFKKAKSMKQIKAERQAKLEAQRKAREAREQQSVQSSVQSSGSSSADTQSTGSSQSRKSIPASAGVSGTSTGKRVANYALQFVGNPYRYGGNSLTNGIDCSGFTQQVLAKFGYSISRTSSSQASEGVAVSTSNLRAGDLIFYGSGGGINHVALYIGGGQVVHASNSAPYPKGGIKVSNAFYRTPVCARRIIQ</sequence>
<dbReference type="RefSeq" id="WP_006569054.1">
    <property type="nucleotide sequence ID" value="NZ_BAABZP010000001.1"/>
</dbReference>
<evidence type="ECO:0000256" key="5">
    <source>
        <dbReference type="SAM" id="MobiDB-lite"/>
    </source>
</evidence>
<dbReference type="InterPro" id="IPR003646">
    <property type="entry name" value="SH3-like_bac-type"/>
</dbReference>
<feature type="domain" description="NlpC/P60" evidence="8">
    <location>
        <begin position="259"/>
        <end position="382"/>
    </location>
</feature>
<evidence type="ECO:0000259" key="8">
    <source>
        <dbReference type="PROSITE" id="PS51935"/>
    </source>
</evidence>
<dbReference type="Gene3D" id="3.90.1720.10">
    <property type="entry name" value="endopeptidase domain like (from Nostoc punctiforme)"/>
    <property type="match status" value="1"/>
</dbReference>
<dbReference type="InterPro" id="IPR051202">
    <property type="entry name" value="Peptidase_C40"/>
</dbReference>
<dbReference type="Pfam" id="PF08239">
    <property type="entry name" value="SH3_3"/>
    <property type="match status" value="2"/>
</dbReference>
<comment type="similarity">
    <text evidence="1">Belongs to the peptidase C40 family.</text>
</comment>
<keyword evidence="2" id="KW-0645">Protease</keyword>
<protein>
    <submittedName>
        <fullName evidence="9">Gamma-D-glutamyl-L-lysine endopeptidase</fullName>
        <ecNumber evidence="9">3.4.-.-</ecNumber>
    </submittedName>
</protein>
<keyword evidence="4" id="KW-0788">Thiol protease</keyword>
<evidence type="ECO:0000259" key="7">
    <source>
        <dbReference type="PROSITE" id="PS51781"/>
    </source>
</evidence>
<dbReference type="PROSITE" id="PS51781">
    <property type="entry name" value="SH3B"/>
    <property type="match status" value="2"/>
</dbReference>
<dbReference type="PANTHER" id="PTHR47053:SF1">
    <property type="entry name" value="MUREIN DD-ENDOPEPTIDASE MEPH-RELATED"/>
    <property type="match status" value="1"/>
</dbReference>
<reference evidence="9" key="1">
    <citation type="submission" date="2019-11" db="EMBL/GenBank/DDBJ databases">
        <authorList>
            <person name="Feng L."/>
        </authorList>
    </citation>
    <scope>NUCLEOTIDE SEQUENCE</scope>
    <source>
        <strain evidence="9">AcaccaeLFYP115</strain>
    </source>
</reference>
<feature type="domain" description="SH3b" evidence="7">
    <location>
        <begin position="128"/>
        <end position="190"/>
    </location>
</feature>
<name>A0A6N2S1C9_9FIRM</name>
<dbReference type="Pfam" id="PF00877">
    <property type="entry name" value="NLPC_P60"/>
    <property type="match status" value="1"/>
</dbReference>